<dbReference type="InterPro" id="IPR027785">
    <property type="entry name" value="UvrD-like_helicase_C"/>
</dbReference>
<accession>A0A1G6GJY6</accession>
<dbReference type="PROSITE" id="PS51198">
    <property type="entry name" value="UVRD_HELICASE_ATP_BIND"/>
    <property type="match status" value="1"/>
</dbReference>
<dbReference type="NCBIfam" id="NF041464">
    <property type="entry name" value="HelD_BACSU"/>
    <property type="match status" value="1"/>
</dbReference>
<dbReference type="OrthoDB" id="9787585at2"/>
<dbReference type="InterPro" id="IPR014016">
    <property type="entry name" value="UvrD-like_ATP-bd"/>
</dbReference>
<dbReference type="InterPro" id="IPR048228">
    <property type="entry name" value="HelD_bacillota"/>
</dbReference>
<gene>
    <name evidence="7" type="ORF">SAMN05421734_101191</name>
</gene>
<dbReference type="Proteomes" id="UP000242949">
    <property type="component" value="Unassembled WGS sequence"/>
</dbReference>
<feature type="binding site" evidence="5">
    <location>
        <begin position="233"/>
        <end position="240"/>
    </location>
    <ligand>
        <name>ATP</name>
        <dbReference type="ChEBI" id="CHEBI:30616"/>
    </ligand>
</feature>
<keyword evidence="3 5" id="KW-0347">Helicase</keyword>
<organism evidence="7 8">
    <name type="scientific">Pelagirhabdus alkalitolerans</name>
    <dbReference type="NCBI Taxonomy" id="1612202"/>
    <lineage>
        <taxon>Bacteria</taxon>
        <taxon>Bacillati</taxon>
        <taxon>Bacillota</taxon>
        <taxon>Bacilli</taxon>
        <taxon>Bacillales</taxon>
        <taxon>Bacillaceae</taxon>
        <taxon>Pelagirhabdus</taxon>
    </lineage>
</organism>
<dbReference type="InterPro" id="IPR027417">
    <property type="entry name" value="P-loop_NTPase"/>
</dbReference>
<evidence type="ECO:0000256" key="5">
    <source>
        <dbReference type="PROSITE-ProRule" id="PRU00560"/>
    </source>
</evidence>
<evidence type="ECO:0000259" key="6">
    <source>
        <dbReference type="PROSITE" id="PS51198"/>
    </source>
</evidence>
<evidence type="ECO:0000256" key="4">
    <source>
        <dbReference type="ARBA" id="ARBA00022840"/>
    </source>
</evidence>
<dbReference type="Pfam" id="PF00580">
    <property type="entry name" value="UvrD-helicase"/>
    <property type="match status" value="1"/>
</dbReference>
<evidence type="ECO:0000256" key="3">
    <source>
        <dbReference type="ARBA" id="ARBA00022806"/>
    </source>
</evidence>
<dbReference type="SUPFAM" id="SSF52540">
    <property type="entry name" value="P-loop containing nucleoside triphosphate hydrolases"/>
    <property type="match status" value="1"/>
</dbReference>
<evidence type="ECO:0000313" key="8">
    <source>
        <dbReference type="Proteomes" id="UP000242949"/>
    </source>
</evidence>
<dbReference type="RefSeq" id="WP_090791933.1">
    <property type="nucleotide sequence ID" value="NZ_FMYI01000001.1"/>
</dbReference>
<dbReference type="EMBL" id="FMYI01000001">
    <property type="protein sequence ID" value="SDB82254.1"/>
    <property type="molecule type" value="Genomic_DNA"/>
</dbReference>
<protein>
    <submittedName>
        <fullName evidence="7">DNA helicase-2 / ATP-dependent DNA helicase PcrA</fullName>
    </submittedName>
</protein>
<dbReference type="PANTHER" id="PTHR11070:SF17">
    <property type="entry name" value="DNA HELICASE IV"/>
    <property type="match status" value="1"/>
</dbReference>
<dbReference type="Gene3D" id="3.40.50.300">
    <property type="entry name" value="P-loop containing nucleotide triphosphate hydrolases"/>
    <property type="match status" value="3"/>
</dbReference>
<dbReference type="GO" id="GO:0016787">
    <property type="term" value="F:hydrolase activity"/>
    <property type="evidence" value="ECO:0007669"/>
    <property type="project" value="UniProtKB-UniRule"/>
</dbReference>
<dbReference type="STRING" id="1612202.SAMN05421734_101191"/>
<sequence length="777" mass="91600">MPKQNQEWEEEYKRMQQVGHLIDKKIKRFSQYMRAIKDRVIDIKKDFWDDVTVNLTELDDALETQASLKQQAEFLSERERTHGQLAWQLSKLQKLQHKPYFGRIDFREDGTNEAEKIYIGTSSLMDENEEDFLIYDWRAPISSMYYDFPPGDAHYEAVDETIHGELTLKRQYVTKQGELTGMFDTGITIGDGLLQSVLGQSADTTMKSIVATIQREQNRIIRNETHRYLVVQGVAGSGKTSAAMQRVAYLLYRYRQQMKADQMILFSPNPLFNGYVSRVLPELGEDNIKQTTFYEYIEGQLGDRFVVESPFEQLELSLSRNHEDQTERMLGMRHKATKAFQEQVDRFIDQLHYSGVEFRTIRFRGDVILSKNQLSQYFYKQLRDLPLQQRVEKLMRYILRHLKEIETTLIDQDWVEDELQLLDKADLQEAFSHLDQETIDHHHEIDAETQYLKQKIVKRALLPLQEKVKRFNFINVKKTYEKLYDQPANSDEMTEEEWQKIAKFSKQYLNENFLAWEDATPFLYFEKMLTGFNENREIKHVFIDEAQDYSPFQIRYLKRIYPSSYMTLLGDYNQSIYYHALLEDSIMKEERDDHHRIQLMRSYRSTKEIVDFTRSLIPGGDQIEPFNRAGELPEVIEVDHDTIAEYKLYQLIDRYEKANHQTIAVVTKNRKQADRVARLLRSTYETIHQIDPTSHSYEEGIHVIPAYLAKGIEFDAVIVYDASAHEYLNDLERHLLYTACTRAMHSLSLIAVGGVSPIIKEVPTNTYRFSKIHHVEN</sequence>
<dbReference type="GO" id="GO:0005829">
    <property type="term" value="C:cytosol"/>
    <property type="evidence" value="ECO:0007669"/>
    <property type="project" value="TreeGrafter"/>
</dbReference>
<dbReference type="AlphaFoldDB" id="A0A1G6GJY6"/>
<keyword evidence="4 5" id="KW-0067">ATP-binding</keyword>
<evidence type="ECO:0000256" key="2">
    <source>
        <dbReference type="ARBA" id="ARBA00022801"/>
    </source>
</evidence>
<dbReference type="GO" id="GO:0043138">
    <property type="term" value="F:3'-5' DNA helicase activity"/>
    <property type="evidence" value="ECO:0007669"/>
    <property type="project" value="TreeGrafter"/>
</dbReference>
<keyword evidence="2 5" id="KW-0378">Hydrolase</keyword>
<dbReference type="GO" id="GO:0005524">
    <property type="term" value="F:ATP binding"/>
    <property type="evidence" value="ECO:0007669"/>
    <property type="project" value="UniProtKB-UniRule"/>
</dbReference>
<dbReference type="Pfam" id="PF13538">
    <property type="entry name" value="UvrD_C_2"/>
    <property type="match status" value="1"/>
</dbReference>
<evidence type="ECO:0000256" key="1">
    <source>
        <dbReference type="ARBA" id="ARBA00022741"/>
    </source>
</evidence>
<evidence type="ECO:0000313" key="7">
    <source>
        <dbReference type="EMBL" id="SDB82254.1"/>
    </source>
</evidence>
<keyword evidence="8" id="KW-1185">Reference proteome</keyword>
<name>A0A1G6GJY6_9BACI</name>
<proteinExistence type="predicted"/>
<keyword evidence="1 5" id="KW-0547">Nucleotide-binding</keyword>
<dbReference type="GO" id="GO:0003677">
    <property type="term" value="F:DNA binding"/>
    <property type="evidence" value="ECO:0007669"/>
    <property type="project" value="InterPro"/>
</dbReference>
<reference evidence="8" key="1">
    <citation type="submission" date="2016-09" db="EMBL/GenBank/DDBJ databases">
        <authorList>
            <person name="Varghese N."/>
            <person name="Submissions S."/>
        </authorList>
    </citation>
    <scope>NUCLEOTIDE SEQUENCE [LARGE SCALE GENOMIC DNA]</scope>
    <source>
        <strain evidence="8">S5</strain>
    </source>
</reference>
<dbReference type="PANTHER" id="PTHR11070">
    <property type="entry name" value="UVRD / RECB / PCRA DNA HELICASE FAMILY MEMBER"/>
    <property type="match status" value="1"/>
</dbReference>
<dbReference type="GO" id="GO:0000725">
    <property type="term" value="P:recombinational repair"/>
    <property type="evidence" value="ECO:0007669"/>
    <property type="project" value="TreeGrafter"/>
</dbReference>
<feature type="domain" description="UvrD-like helicase ATP-binding" evidence="6">
    <location>
        <begin position="212"/>
        <end position="606"/>
    </location>
</feature>
<dbReference type="InterPro" id="IPR000212">
    <property type="entry name" value="DNA_helicase_UvrD/REP"/>
</dbReference>